<organism evidence="1 2">
    <name type="scientific">Anaerotruncus colihominis</name>
    <dbReference type="NCBI Taxonomy" id="169435"/>
    <lineage>
        <taxon>Bacteria</taxon>
        <taxon>Bacillati</taxon>
        <taxon>Bacillota</taxon>
        <taxon>Clostridia</taxon>
        <taxon>Eubacteriales</taxon>
        <taxon>Oscillospiraceae</taxon>
        <taxon>Anaerotruncus</taxon>
    </lineage>
</organism>
<dbReference type="Proteomes" id="UP000446866">
    <property type="component" value="Unassembled WGS sequence"/>
</dbReference>
<dbReference type="Pfam" id="PF10122">
    <property type="entry name" value="Zn_ribbon_Com"/>
    <property type="match status" value="1"/>
</dbReference>
<proteinExistence type="predicted"/>
<reference evidence="1 2" key="1">
    <citation type="submission" date="2018-08" db="EMBL/GenBank/DDBJ databases">
        <title>Murine metabolic-syndrome-specific gut microbial biobank.</title>
        <authorList>
            <person name="Liu C."/>
        </authorList>
    </citation>
    <scope>NUCLEOTIDE SEQUENCE [LARGE SCALE GENOMIC DNA]</scope>
    <source>
        <strain evidence="1 2">28</strain>
    </source>
</reference>
<evidence type="ECO:0000313" key="2">
    <source>
        <dbReference type="Proteomes" id="UP000446866"/>
    </source>
</evidence>
<sequence>MNIGIKLLSRYRKKRWHGCWKHTNRRLSKWQVIVIVKIKCKNCGQTLLFANHADIEMKCPRCKKINRIKMEHVKTEPRATPVE</sequence>
<protein>
    <submittedName>
        <fullName evidence="1">Com family DNA-binding transcriptional regulator</fullName>
    </submittedName>
</protein>
<evidence type="ECO:0000313" key="1">
    <source>
        <dbReference type="EMBL" id="NBH61568.1"/>
    </source>
</evidence>
<keyword evidence="1" id="KW-0238">DNA-binding</keyword>
<dbReference type="AlphaFoldDB" id="A0A845QNE6"/>
<comment type="caution">
    <text evidence="1">The sequence shown here is derived from an EMBL/GenBank/DDBJ whole genome shotgun (WGS) entry which is preliminary data.</text>
</comment>
<dbReference type="RefSeq" id="WP_160201851.1">
    <property type="nucleotide sequence ID" value="NZ_QXWK01000013.1"/>
</dbReference>
<keyword evidence="2" id="KW-1185">Reference proteome</keyword>
<dbReference type="EMBL" id="QXWK01000013">
    <property type="protein sequence ID" value="NBH61568.1"/>
    <property type="molecule type" value="Genomic_DNA"/>
</dbReference>
<accession>A0A845QNE6</accession>
<dbReference type="GO" id="GO:0003677">
    <property type="term" value="F:DNA binding"/>
    <property type="evidence" value="ECO:0007669"/>
    <property type="project" value="UniProtKB-KW"/>
</dbReference>
<name>A0A845QNE6_9FIRM</name>
<dbReference type="InterPro" id="IPR019294">
    <property type="entry name" value="Translation_reg_Com"/>
</dbReference>
<gene>
    <name evidence="1" type="ORF">D0435_07880</name>
</gene>